<feature type="compositionally biased region" description="Polar residues" evidence="1">
    <location>
        <begin position="87"/>
        <end position="103"/>
    </location>
</feature>
<dbReference type="AlphaFoldDB" id="A0A5C6DGN2"/>
<organism evidence="2 3">
    <name type="scientific">Novipirellula aureliae</name>
    <dbReference type="NCBI Taxonomy" id="2527966"/>
    <lineage>
        <taxon>Bacteria</taxon>
        <taxon>Pseudomonadati</taxon>
        <taxon>Planctomycetota</taxon>
        <taxon>Planctomycetia</taxon>
        <taxon>Pirellulales</taxon>
        <taxon>Pirellulaceae</taxon>
        <taxon>Novipirellula</taxon>
    </lineage>
</organism>
<sequence length="218" mass="23525">MADCFVWQNVCDMRAAGVDQPLQSKSPPPLMVTAWLPARHSLRGRPARDVASNAPMHMPTAVGRSIISRSLMSVTSGSVVTARTSKYPTEQSIPQANEATQRPTAHAAPDLPLRRARRKIATVIKSSTNKPIGKATVLDWSALSLQSGNVWVDLGRADEQPLPKIAFESSASNPWFVGAVWAACHGDRVALTRPFSLQANEGPSKIRALSVGQRRAIS</sequence>
<feature type="region of interest" description="Disordered" evidence="1">
    <location>
        <begin position="87"/>
        <end position="110"/>
    </location>
</feature>
<comment type="caution">
    <text evidence="2">The sequence shown here is derived from an EMBL/GenBank/DDBJ whole genome shotgun (WGS) entry which is preliminary data.</text>
</comment>
<reference evidence="2 3" key="1">
    <citation type="submission" date="2019-02" db="EMBL/GenBank/DDBJ databases">
        <title>Deep-cultivation of Planctomycetes and their phenomic and genomic characterization uncovers novel biology.</title>
        <authorList>
            <person name="Wiegand S."/>
            <person name="Jogler M."/>
            <person name="Boedeker C."/>
            <person name="Pinto D."/>
            <person name="Vollmers J."/>
            <person name="Rivas-Marin E."/>
            <person name="Kohn T."/>
            <person name="Peeters S.H."/>
            <person name="Heuer A."/>
            <person name="Rast P."/>
            <person name="Oberbeckmann S."/>
            <person name="Bunk B."/>
            <person name="Jeske O."/>
            <person name="Meyerdierks A."/>
            <person name="Storesund J.E."/>
            <person name="Kallscheuer N."/>
            <person name="Luecker S."/>
            <person name="Lage O.M."/>
            <person name="Pohl T."/>
            <person name="Merkel B.J."/>
            <person name="Hornburger P."/>
            <person name="Mueller R.-W."/>
            <person name="Bruemmer F."/>
            <person name="Labrenz M."/>
            <person name="Spormann A.M."/>
            <person name="Op Den Camp H."/>
            <person name="Overmann J."/>
            <person name="Amann R."/>
            <person name="Jetten M.S.M."/>
            <person name="Mascher T."/>
            <person name="Medema M.H."/>
            <person name="Devos D.P."/>
            <person name="Kaster A.-K."/>
            <person name="Ovreas L."/>
            <person name="Rohde M."/>
            <person name="Galperin M.Y."/>
            <person name="Jogler C."/>
        </authorList>
    </citation>
    <scope>NUCLEOTIDE SEQUENCE [LARGE SCALE GENOMIC DNA]</scope>
    <source>
        <strain evidence="2 3">Q31b</strain>
    </source>
</reference>
<evidence type="ECO:0000256" key="1">
    <source>
        <dbReference type="SAM" id="MobiDB-lite"/>
    </source>
</evidence>
<dbReference type="EMBL" id="SJPY01000009">
    <property type="protein sequence ID" value="TWU35838.1"/>
    <property type="molecule type" value="Genomic_DNA"/>
</dbReference>
<evidence type="ECO:0000313" key="2">
    <source>
        <dbReference type="EMBL" id="TWU35838.1"/>
    </source>
</evidence>
<name>A0A5C6DGN2_9BACT</name>
<keyword evidence="3" id="KW-1185">Reference proteome</keyword>
<accession>A0A5C6DGN2</accession>
<protein>
    <submittedName>
        <fullName evidence="2">Uncharacterized protein</fullName>
    </submittedName>
</protein>
<gene>
    <name evidence="2" type="ORF">Q31b_52730</name>
</gene>
<dbReference type="Proteomes" id="UP000315471">
    <property type="component" value="Unassembled WGS sequence"/>
</dbReference>
<evidence type="ECO:0000313" key="3">
    <source>
        <dbReference type="Proteomes" id="UP000315471"/>
    </source>
</evidence>
<proteinExistence type="predicted"/>